<dbReference type="InterPro" id="IPR006439">
    <property type="entry name" value="HAD-SF_hydro_IA"/>
</dbReference>
<evidence type="ECO:0000313" key="2">
    <source>
        <dbReference type="Proteomes" id="UP000656813"/>
    </source>
</evidence>
<evidence type="ECO:0008006" key="3">
    <source>
        <dbReference type="Google" id="ProtNLM"/>
    </source>
</evidence>
<keyword evidence="2" id="KW-1185">Reference proteome</keyword>
<sequence>MLNKLSQSYRLGIISNAMPSMDWIFDRLGIRQYFDSIILSAFVNVANPDEAIYHLALNTLQHAEKAESVFIDDKRENVEAAKKVGMLGIHLDREKRDLLQLLKDYELL</sequence>
<accession>A0A8J2ZT01</accession>
<dbReference type="Pfam" id="PF00702">
    <property type="entry name" value="Hydrolase"/>
    <property type="match status" value="1"/>
</dbReference>
<dbReference type="Gene3D" id="3.40.50.1000">
    <property type="entry name" value="HAD superfamily/HAD-like"/>
    <property type="match status" value="1"/>
</dbReference>
<organism evidence="1 2">
    <name type="scientific">Pullulanibacillus pueri</name>
    <dbReference type="NCBI Taxonomy" id="1437324"/>
    <lineage>
        <taxon>Bacteria</taxon>
        <taxon>Bacillati</taxon>
        <taxon>Bacillota</taxon>
        <taxon>Bacilli</taxon>
        <taxon>Bacillales</taxon>
        <taxon>Sporolactobacillaceae</taxon>
        <taxon>Pullulanibacillus</taxon>
    </lineage>
</organism>
<dbReference type="NCBIfam" id="TIGR01509">
    <property type="entry name" value="HAD-SF-IA-v3"/>
    <property type="match status" value="1"/>
</dbReference>
<comment type="caution">
    <text evidence="1">The sequence shown here is derived from an EMBL/GenBank/DDBJ whole genome shotgun (WGS) entry which is preliminary data.</text>
</comment>
<protein>
    <recommendedName>
        <fullName evidence="3">Hydrolase of the HAD superfamily</fullName>
    </recommendedName>
</protein>
<dbReference type="InterPro" id="IPR036412">
    <property type="entry name" value="HAD-like_sf"/>
</dbReference>
<reference evidence="1" key="1">
    <citation type="journal article" date="2014" name="Int. J. Syst. Evol. Microbiol.">
        <title>Complete genome sequence of Corynebacterium casei LMG S-19264T (=DSM 44701T), isolated from a smear-ripened cheese.</title>
        <authorList>
            <consortium name="US DOE Joint Genome Institute (JGI-PGF)"/>
            <person name="Walter F."/>
            <person name="Albersmeier A."/>
            <person name="Kalinowski J."/>
            <person name="Ruckert C."/>
        </authorList>
    </citation>
    <scope>NUCLEOTIDE SEQUENCE</scope>
    <source>
        <strain evidence="1">CGMCC 1.12777</strain>
    </source>
</reference>
<dbReference type="PANTHER" id="PTHR43611">
    <property type="entry name" value="ALPHA-D-GLUCOSE 1-PHOSPHATE PHOSPHATASE"/>
    <property type="match status" value="1"/>
</dbReference>
<proteinExistence type="predicted"/>
<reference evidence="1" key="2">
    <citation type="submission" date="2020-09" db="EMBL/GenBank/DDBJ databases">
        <authorList>
            <person name="Sun Q."/>
            <person name="Zhou Y."/>
        </authorList>
    </citation>
    <scope>NUCLEOTIDE SEQUENCE</scope>
    <source>
        <strain evidence="1">CGMCC 1.12777</strain>
    </source>
</reference>
<dbReference type="SUPFAM" id="SSF56784">
    <property type="entry name" value="HAD-like"/>
    <property type="match status" value="1"/>
</dbReference>
<name>A0A8J2ZT01_9BACL</name>
<dbReference type="PANTHER" id="PTHR43611:SF3">
    <property type="entry name" value="FLAVIN MONONUCLEOTIDE HYDROLASE 1, CHLOROPLATIC"/>
    <property type="match status" value="1"/>
</dbReference>
<dbReference type="Proteomes" id="UP000656813">
    <property type="component" value="Unassembled WGS sequence"/>
</dbReference>
<dbReference type="InterPro" id="IPR023214">
    <property type="entry name" value="HAD_sf"/>
</dbReference>
<evidence type="ECO:0000313" key="1">
    <source>
        <dbReference type="EMBL" id="GGH76749.1"/>
    </source>
</evidence>
<gene>
    <name evidence="1" type="ORF">GCM10007096_07620</name>
</gene>
<dbReference type="AlphaFoldDB" id="A0A8J2ZT01"/>
<dbReference type="EMBL" id="BMFV01000004">
    <property type="protein sequence ID" value="GGH76749.1"/>
    <property type="molecule type" value="Genomic_DNA"/>
</dbReference>